<evidence type="ECO:0000313" key="2">
    <source>
        <dbReference type="Proteomes" id="UP000256924"/>
    </source>
</evidence>
<reference evidence="1 2" key="1">
    <citation type="journal article" date="2004" name="Emerg. Infect. Dis.">
        <title>Amoebae-resisting bacteria isolated from human nasal swabs by amoebal coculture.</title>
        <authorList>
            <person name="Greub G."/>
            <person name="La Scola B."/>
            <person name="Raoult D."/>
        </authorList>
    </citation>
    <scope>NUCLEOTIDE SEQUENCE [LARGE SCALE GENOMIC DNA]</scope>
    <source>
        <strain evidence="1 2">CCUG 51329</strain>
    </source>
</reference>
<sequence>MYNILFILMLLSFRVAHNDWLGFAKFFQGSLLLKKKFQQRQCSARRPSGRFAKHSTKSSQSFLRQRPKGDVARTVRGFAFGRDFEAQKPILLLKFN</sequence>
<proteinExistence type="predicted"/>
<evidence type="ECO:0000313" key="1">
    <source>
        <dbReference type="EMBL" id="REC40458.1"/>
    </source>
</evidence>
<keyword evidence="2" id="KW-1185">Reference proteome</keyword>
<name>A0A3D9AGF5_9FLAO</name>
<organism evidence="1 2">
    <name type="scientific">Candidatus Chryseobacterium massiliense</name>
    <dbReference type="NCBI Taxonomy" id="204089"/>
    <lineage>
        <taxon>Bacteria</taxon>
        <taxon>Pseudomonadati</taxon>
        <taxon>Bacteroidota</taxon>
        <taxon>Flavobacteriia</taxon>
        <taxon>Flavobacteriales</taxon>
        <taxon>Weeksellaceae</taxon>
        <taxon>Chryseobacterium group</taxon>
        <taxon>Chryseobacterium</taxon>
    </lineage>
</organism>
<dbReference type="Proteomes" id="UP000256924">
    <property type="component" value="Unassembled WGS sequence"/>
</dbReference>
<comment type="caution">
    <text evidence="1">The sequence shown here is derived from an EMBL/GenBank/DDBJ whole genome shotgun (WGS) entry which is preliminary data.</text>
</comment>
<accession>A0A3D9AGF5</accession>
<gene>
    <name evidence="1" type="ORF">DRF68_20075</name>
</gene>
<dbReference type="AlphaFoldDB" id="A0A3D9AGF5"/>
<protein>
    <submittedName>
        <fullName evidence="1">Uncharacterized protein</fullName>
    </submittedName>
</protein>
<dbReference type="EMBL" id="QNVU01000075">
    <property type="protein sequence ID" value="REC40458.1"/>
    <property type="molecule type" value="Genomic_DNA"/>
</dbReference>